<protein>
    <submittedName>
        <fullName evidence="2">Uncharacterized protein</fullName>
    </submittedName>
</protein>
<accession>A0ABW2K5I2</accession>
<dbReference type="Proteomes" id="UP001596494">
    <property type="component" value="Unassembled WGS sequence"/>
</dbReference>
<dbReference type="EMBL" id="JBHTBY010000008">
    <property type="protein sequence ID" value="MFC7321385.1"/>
    <property type="molecule type" value="Genomic_DNA"/>
</dbReference>
<evidence type="ECO:0000313" key="3">
    <source>
        <dbReference type="Proteomes" id="UP001596494"/>
    </source>
</evidence>
<keyword evidence="1" id="KW-0472">Membrane</keyword>
<dbReference type="RefSeq" id="WP_289216480.1">
    <property type="nucleotide sequence ID" value="NZ_JAPVRC010000006.1"/>
</dbReference>
<keyword evidence="3" id="KW-1185">Reference proteome</keyword>
<reference evidence="3" key="1">
    <citation type="journal article" date="2019" name="Int. J. Syst. Evol. Microbiol.">
        <title>The Global Catalogue of Microorganisms (GCM) 10K type strain sequencing project: providing services to taxonomists for standard genome sequencing and annotation.</title>
        <authorList>
            <consortium name="The Broad Institute Genomics Platform"/>
            <consortium name="The Broad Institute Genome Sequencing Center for Infectious Disease"/>
            <person name="Wu L."/>
            <person name="Ma J."/>
        </authorList>
    </citation>
    <scope>NUCLEOTIDE SEQUENCE [LARGE SCALE GENOMIC DNA]</scope>
    <source>
        <strain evidence="3">CCUG 73951</strain>
    </source>
</reference>
<proteinExistence type="predicted"/>
<comment type="caution">
    <text evidence="2">The sequence shown here is derived from an EMBL/GenBank/DDBJ whole genome shotgun (WGS) entry which is preliminary data.</text>
</comment>
<evidence type="ECO:0000256" key="1">
    <source>
        <dbReference type="SAM" id="Phobius"/>
    </source>
</evidence>
<sequence length="129" mass="14859">MISFSILDSIFQWFDNDLLQIFGIEAWHVLFGLVFLLVMSSMWVIKPVLEWGISRNWITFMSYVCSLLVVFLFLQLVDRYAIDVDGSLLPPYFWSISLLAMSAFGTFLVLGRSLSKLAKKFMKKSKKAA</sequence>
<keyword evidence="1" id="KW-0812">Transmembrane</keyword>
<organism evidence="2 3">
    <name type="scientific">Halobacillus campisalis</name>
    <dbReference type="NCBI Taxonomy" id="435909"/>
    <lineage>
        <taxon>Bacteria</taxon>
        <taxon>Bacillati</taxon>
        <taxon>Bacillota</taxon>
        <taxon>Bacilli</taxon>
        <taxon>Bacillales</taxon>
        <taxon>Bacillaceae</taxon>
        <taxon>Halobacillus</taxon>
    </lineage>
</organism>
<keyword evidence="1" id="KW-1133">Transmembrane helix</keyword>
<feature type="transmembrane region" description="Helical" evidence="1">
    <location>
        <begin position="57"/>
        <end position="77"/>
    </location>
</feature>
<feature type="transmembrane region" description="Helical" evidence="1">
    <location>
        <begin position="92"/>
        <end position="114"/>
    </location>
</feature>
<evidence type="ECO:0000313" key="2">
    <source>
        <dbReference type="EMBL" id="MFC7321385.1"/>
    </source>
</evidence>
<gene>
    <name evidence="2" type="ORF">ACFQMN_10865</name>
</gene>
<feature type="transmembrane region" description="Helical" evidence="1">
    <location>
        <begin position="26"/>
        <end position="45"/>
    </location>
</feature>
<name>A0ABW2K5I2_9BACI</name>